<organism evidence="2 3">
    <name type="scientific">Pseudaquabacterium terrae</name>
    <dbReference type="NCBI Taxonomy" id="2732868"/>
    <lineage>
        <taxon>Bacteria</taxon>
        <taxon>Pseudomonadati</taxon>
        <taxon>Pseudomonadota</taxon>
        <taxon>Betaproteobacteria</taxon>
        <taxon>Burkholderiales</taxon>
        <taxon>Sphaerotilaceae</taxon>
        <taxon>Pseudaquabacterium</taxon>
    </lineage>
</organism>
<sequence>MVAAHFGQQLKDIADSNIRKIQSRWPEEGAMHLPLFDEGGMEIEQFPREFDMHYTEVVPSNGGDPYAIQRLRGINIGDRLTDNRADPDGYRFHDVFHLAYMTHLGWSPVMRSLFKVKRKSNPKTDQNEDGARAGIIEEAISTLIFNHARARSFFADKKPGRLNYDLLKEVHNMVSGYEVERCPLWQWELAILDGFAVFRELRKHGGGIVSVNLKTRKLTFAQGERIFEPSPPPVAREPFVGALPPPGL</sequence>
<proteinExistence type="predicted"/>
<gene>
    <name evidence="2" type="ORF">HLB44_35340</name>
</gene>
<evidence type="ECO:0000313" key="3">
    <source>
        <dbReference type="Proteomes" id="UP000737171"/>
    </source>
</evidence>
<dbReference type="Pfam" id="PF18722">
    <property type="entry name" value="MazG_C"/>
    <property type="match status" value="1"/>
</dbReference>
<dbReference type="Proteomes" id="UP000737171">
    <property type="component" value="Unassembled WGS sequence"/>
</dbReference>
<evidence type="ECO:0000259" key="1">
    <source>
        <dbReference type="Pfam" id="PF18722"/>
    </source>
</evidence>
<keyword evidence="3" id="KW-1185">Reference proteome</keyword>
<name>A0ABX2EUE4_9BURK</name>
<dbReference type="InterPro" id="IPR041407">
    <property type="entry name" value="MazG_C"/>
</dbReference>
<reference evidence="2 3" key="1">
    <citation type="submission" date="2020-05" db="EMBL/GenBank/DDBJ databases">
        <title>Aquincola sp. isolate from soil.</title>
        <authorList>
            <person name="Han J."/>
            <person name="Kim D.-U."/>
        </authorList>
    </citation>
    <scope>NUCLEOTIDE SEQUENCE [LARGE SCALE GENOMIC DNA]</scope>
    <source>
        <strain evidence="2 3">S2</strain>
    </source>
</reference>
<dbReference type="EMBL" id="JABRWJ010000021">
    <property type="protein sequence ID" value="NRF72273.1"/>
    <property type="molecule type" value="Genomic_DNA"/>
</dbReference>
<comment type="caution">
    <text evidence="2">The sequence shown here is derived from an EMBL/GenBank/DDBJ whole genome shotgun (WGS) entry which is preliminary data.</text>
</comment>
<feature type="domain" description="MazG C-terminal" evidence="1">
    <location>
        <begin position="32"/>
        <end position="222"/>
    </location>
</feature>
<evidence type="ECO:0000313" key="2">
    <source>
        <dbReference type="EMBL" id="NRF72273.1"/>
    </source>
</evidence>
<accession>A0ABX2EUE4</accession>
<protein>
    <recommendedName>
        <fullName evidence="1">MazG C-terminal domain-containing protein</fullName>
    </recommendedName>
</protein>